<accession>A0A3P4B2K8</accession>
<dbReference type="Pfam" id="PF04909">
    <property type="entry name" value="Amidohydro_2"/>
    <property type="match status" value="1"/>
</dbReference>
<sequence length="327" mass="35948">MSPVIDVHTHMVSEAWLKLLRDHGGTKYQFRETADLPLILCDGAPFFTLNRNMFDYEARIRNMDAAGVDVSVVSLTAPSCFFGGPEVSLLAARTMNDELAAARRAYPDRIRFFATIPWQYPDLAVAELKRAHASGASGVMVIANIDGASLTDPLFAPVWRAIDDLALPVLVHPTAPPGVAMMDMATYNLAPPLGFCFDTSLAIARCIYDGFFDRYQKLHMIAAHGGGALPYLVGRLDICHERIPACAARIEQPPSAYMRRILVDAVVFRQDALEMCVSVCGAENVLYGSDYPHNIGDMQSCLARVDALPEPARQLVRGRNAQRIFGF</sequence>
<gene>
    <name evidence="3" type="ORF">PIGHUM_02585</name>
</gene>
<feature type="domain" description="Amidohydrolase-related" evidence="2">
    <location>
        <begin position="5"/>
        <end position="327"/>
    </location>
</feature>
<dbReference type="Proteomes" id="UP000277294">
    <property type="component" value="Unassembled WGS sequence"/>
</dbReference>
<dbReference type="GO" id="GO:0016831">
    <property type="term" value="F:carboxy-lyase activity"/>
    <property type="evidence" value="ECO:0007669"/>
    <property type="project" value="InterPro"/>
</dbReference>
<dbReference type="InterPro" id="IPR032465">
    <property type="entry name" value="ACMSD"/>
</dbReference>
<keyword evidence="3" id="KW-0378">Hydrolase</keyword>
<dbReference type="PANTHER" id="PTHR21240:SF28">
    <property type="entry name" value="ISO-OROTATE DECARBOXYLASE (EUROFUNG)"/>
    <property type="match status" value="1"/>
</dbReference>
<dbReference type="SUPFAM" id="SSF51556">
    <property type="entry name" value="Metallo-dependent hydrolases"/>
    <property type="match status" value="1"/>
</dbReference>
<dbReference type="RefSeq" id="WP_124080030.1">
    <property type="nucleotide sequence ID" value="NZ_UWPJ01000020.1"/>
</dbReference>
<evidence type="ECO:0000256" key="1">
    <source>
        <dbReference type="ARBA" id="ARBA00023239"/>
    </source>
</evidence>
<proteinExistence type="predicted"/>
<organism evidence="3 4">
    <name type="scientific">Pigmentiphaga humi</name>
    <dbReference type="NCBI Taxonomy" id="2478468"/>
    <lineage>
        <taxon>Bacteria</taxon>
        <taxon>Pseudomonadati</taxon>
        <taxon>Pseudomonadota</taxon>
        <taxon>Betaproteobacteria</taxon>
        <taxon>Burkholderiales</taxon>
        <taxon>Alcaligenaceae</taxon>
        <taxon>Pigmentiphaga</taxon>
    </lineage>
</organism>
<reference evidence="3 4" key="1">
    <citation type="submission" date="2018-10" db="EMBL/GenBank/DDBJ databases">
        <authorList>
            <person name="Criscuolo A."/>
        </authorList>
    </citation>
    <scope>NUCLEOTIDE SEQUENCE [LARGE SCALE GENOMIC DNA]</scope>
    <source>
        <strain evidence="3">DnA1</strain>
    </source>
</reference>
<dbReference type="EMBL" id="UWPJ01000020">
    <property type="protein sequence ID" value="VCU70513.1"/>
    <property type="molecule type" value="Genomic_DNA"/>
</dbReference>
<dbReference type="AlphaFoldDB" id="A0A3P4B2K8"/>
<evidence type="ECO:0000313" key="4">
    <source>
        <dbReference type="Proteomes" id="UP000277294"/>
    </source>
</evidence>
<dbReference type="PANTHER" id="PTHR21240">
    <property type="entry name" value="2-AMINO-3-CARBOXYLMUCONATE-6-SEMIALDEHYDE DECARBOXYLASE"/>
    <property type="match status" value="1"/>
</dbReference>
<keyword evidence="4" id="KW-1185">Reference proteome</keyword>
<dbReference type="InterPro" id="IPR032466">
    <property type="entry name" value="Metal_Hydrolase"/>
</dbReference>
<dbReference type="GO" id="GO:0005737">
    <property type="term" value="C:cytoplasm"/>
    <property type="evidence" value="ECO:0007669"/>
    <property type="project" value="TreeGrafter"/>
</dbReference>
<dbReference type="OrthoDB" id="149172at2"/>
<evidence type="ECO:0000259" key="2">
    <source>
        <dbReference type="Pfam" id="PF04909"/>
    </source>
</evidence>
<dbReference type="InterPro" id="IPR006680">
    <property type="entry name" value="Amidohydro-rel"/>
</dbReference>
<keyword evidence="1" id="KW-0456">Lyase</keyword>
<name>A0A3P4B2K8_9BURK</name>
<dbReference type="GO" id="GO:0016787">
    <property type="term" value="F:hydrolase activity"/>
    <property type="evidence" value="ECO:0007669"/>
    <property type="project" value="UniProtKB-KW"/>
</dbReference>
<dbReference type="Gene3D" id="3.20.20.140">
    <property type="entry name" value="Metal-dependent hydrolases"/>
    <property type="match status" value="1"/>
</dbReference>
<dbReference type="GO" id="GO:0019748">
    <property type="term" value="P:secondary metabolic process"/>
    <property type="evidence" value="ECO:0007669"/>
    <property type="project" value="TreeGrafter"/>
</dbReference>
<protein>
    <submittedName>
        <fullName evidence="3">Amidohydrolase</fullName>
    </submittedName>
</protein>
<evidence type="ECO:0000313" key="3">
    <source>
        <dbReference type="EMBL" id="VCU70513.1"/>
    </source>
</evidence>